<evidence type="ECO:0000313" key="1">
    <source>
        <dbReference type="EMBL" id="MBK3462645.1"/>
    </source>
</evidence>
<accession>A0ABS1H0J4</accession>
<protein>
    <submittedName>
        <fullName evidence="1">Uncharacterized protein</fullName>
    </submittedName>
</protein>
<comment type="caution">
    <text evidence="1">The sequence shown here is derived from an EMBL/GenBank/DDBJ whole genome shotgun (WGS) entry which is preliminary data.</text>
</comment>
<sequence>MSIIIESILTNEEKEFIASLVSLERFDDGVVYDYELDNPFSSYDEDEYDRDTSNRIMEEYRKSVLIELLDNPFEYDEVNEMENSKMTTTLEAQDLAQAGKKQNVEDISLTNDDREYLLTLKAKKVDRSKLRI</sequence>
<reference evidence="1 2" key="1">
    <citation type="submission" date="2021-01" db="EMBL/GenBank/DDBJ databases">
        <title>Antibiotic resistance and phylogeny of Pseudomonas spp. isolated over three decades from chicken meat in the Norwegian food chain.</title>
        <authorList>
            <person name="Moen B."/>
        </authorList>
    </citation>
    <scope>NUCLEOTIDE SEQUENCE [LARGE SCALE GENOMIC DNA]</scope>
    <source>
        <strain evidence="1 2">MF6766</strain>
    </source>
</reference>
<name>A0ABS1H0J4_9PSED</name>
<evidence type="ECO:0000313" key="2">
    <source>
        <dbReference type="Proteomes" id="UP000620382"/>
    </source>
</evidence>
<gene>
    <name evidence="1" type="ORF">JJD71_26620</name>
</gene>
<proteinExistence type="predicted"/>
<dbReference type="EMBL" id="JAENSR010000009">
    <property type="protein sequence ID" value="MBK3462645.1"/>
    <property type="molecule type" value="Genomic_DNA"/>
</dbReference>
<dbReference type="RefSeq" id="WP_200657681.1">
    <property type="nucleotide sequence ID" value="NZ_JAENSR010000009.1"/>
</dbReference>
<organism evidence="1 2">
    <name type="scientific">Pseudomonas haemolytica</name>
    <dbReference type="NCBI Taxonomy" id="2600065"/>
    <lineage>
        <taxon>Bacteria</taxon>
        <taxon>Pseudomonadati</taxon>
        <taxon>Pseudomonadota</taxon>
        <taxon>Gammaproteobacteria</taxon>
        <taxon>Pseudomonadales</taxon>
        <taxon>Pseudomonadaceae</taxon>
        <taxon>Pseudomonas</taxon>
    </lineage>
</organism>
<dbReference type="Proteomes" id="UP000620382">
    <property type="component" value="Unassembled WGS sequence"/>
</dbReference>
<keyword evidence="2" id="KW-1185">Reference proteome</keyword>